<dbReference type="PANTHER" id="PTHR33064:SF39">
    <property type="match status" value="1"/>
</dbReference>
<dbReference type="PANTHER" id="PTHR33064">
    <property type="entry name" value="POL PROTEIN"/>
    <property type="match status" value="1"/>
</dbReference>
<proteinExistence type="predicted"/>
<evidence type="ECO:0000313" key="2">
    <source>
        <dbReference type="Proteomes" id="UP000257109"/>
    </source>
</evidence>
<dbReference type="Gene3D" id="3.30.70.270">
    <property type="match status" value="1"/>
</dbReference>
<sequence length="251" mass="28756">MEVFMDDFTIYFESFEACLDNLSMVLHRCIESNLVLNFVKCHFMVTEGIVLGHLVSARGIEVNKAKIDAISSLPNSTSVRDVRSFLGHATRSHCLYPSCNKRTPTSSSTSLTHVRTHLPSTKLGTSIRANVRHLQLHTRSNPRSMSQQPVARNCLRILNDGCNPSQLHNHRKGAFRNSHICMASKFVKVPLEEVERKAETNIVDAASPRVRHRDQGQERREEWCSEPLNLVGERLSRYRFEMSSRMSRFYR</sequence>
<dbReference type="AlphaFoldDB" id="A0A371H8M2"/>
<dbReference type="InterPro" id="IPR043128">
    <property type="entry name" value="Rev_trsase/Diguanyl_cyclase"/>
</dbReference>
<dbReference type="InterPro" id="IPR051320">
    <property type="entry name" value="Viral_Replic_Matur_Polypro"/>
</dbReference>
<dbReference type="SUPFAM" id="SSF56672">
    <property type="entry name" value="DNA/RNA polymerases"/>
    <property type="match status" value="1"/>
</dbReference>
<gene>
    <name evidence="1" type="primary">pol</name>
    <name evidence="1" type="ORF">CR513_17831</name>
</gene>
<feature type="non-terminal residue" evidence="1">
    <location>
        <position position="1"/>
    </location>
</feature>
<dbReference type="OrthoDB" id="1709213at2759"/>
<dbReference type="EMBL" id="QJKJ01003290">
    <property type="protein sequence ID" value="RDX99151.1"/>
    <property type="molecule type" value="Genomic_DNA"/>
</dbReference>
<reference evidence="1" key="1">
    <citation type="submission" date="2018-05" db="EMBL/GenBank/DDBJ databases">
        <title>Draft genome of Mucuna pruriens seed.</title>
        <authorList>
            <person name="Nnadi N.E."/>
            <person name="Vos R."/>
            <person name="Hasami M.H."/>
            <person name="Devisetty U.K."/>
            <person name="Aguiy J.C."/>
        </authorList>
    </citation>
    <scope>NUCLEOTIDE SEQUENCE [LARGE SCALE GENOMIC DNA]</scope>
    <source>
        <strain evidence="1">JCA_2017</strain>
    </source>
</reference>
<dbReference type="InterPro" id="IPR043502">
    <property type="entry name" value="DNA/RNA_pol_sf"/>
</dbReference>
<accession>A0A371H8M2</accession>
<protein>
    <submittedName>
        <fullName evidence="1">Retrovirus-related Pol polyprotein from transposon opus</fullName>
    </submittedName>
</protein>
<keyword evidence="2" id="KW-1185">Reference proteome</keyword>
<comment type="caution">
    <text evidence="1">The sequence shown here is derived from an EMBL/GenBank/DDBJ whole genome shotgun (WGS) entry which is preliminary data.</text>
</comment>
<name>A0A371H8M2_MUCPR</name>
<dbReference type="Proteomes" id="UP000257109">
    <property type="component" value="Unassembled WGS sequence"/>
</dbReference>
<evidence type="ECO:0000313" key="1">
    <source>
        <dbReference type="EMBL" id="RDX99151.1"/>
    </source>
</evidence>
<organism evidence="1 2">
    <name type="scientific">Mucuna pruriens</name>
    <name type="common">Velvet bean</name>
    <name type="synonym">Dolichos pruriens</name>
    <dbReference type="NCBI Taxonomy" id="157652"/>
    <lineage>
        <taxon>Eukaryota</taxon>
        <taxon>Viridiplantae</taxon>
        <taxon>Streptophyta</taxon>
        <taxon>Embryophyta</taxon>
        <taxon>Tracheophyta</taxon>
        <taxon>Spermatophyta</taxon>
        <taxon>Magnoliopsida</taxon>
        <taxon>eudicotyledons</taxon>
        <taxon>Gunneridae</taxon>
        <taxon>Pentapetalae</taxon>
        <taxon>rosids</taxon>
        <taxon>fabids</taxon>
        <taxon>Fabales</taxon>
        <taxon>Fabaceae</taxon>
        <taxon>Papilionoideae</taxon>
        <taxon>50 kb inversion clade</taxon>
        <taxon>NPAAA clade</taxon>
        <taxon>indigoferoid/millettioid clade</taxon>
        <taxon>Phaseoleae</taxon>
        <taxon>Mucuna</taxon>
    </lineage>
</organism>